<protein>
    <submittedName>
        <fullName evidence="2">Uncharacterized protein</fullName>
    </submittedName>
</protein>
<reference evidence="2" key="1">
    <citation type="submission" date="2018-05" db="EMBL/GenBank/DDBJ databases">
        <authorList>
            <person name="Lanie J.A."/>
            <person name="Ng W.-L."/>
            <person name="Kazmierczak K.M."/>
            <person name="Andrzejewski T.M."/>
            <person name="Davidsen T.M."/>
            <person name="Wayne K.J."/>
            <person name="Tettelin H."/>
            <person name="Glass J.I."/>
            <person name="Rusch D."/>
            <person name="Podicherti R."/>
            <person name="Tsui H.-C.T."/>
            <person name="Winkler M.E."/>
        </authorList>
    </citation>
    <scope>NUCLEOTIDE SEQUENCE</scope>
</reference>
<proteinExistence type="predicted"/>
<evidence type="ECO:0000313" key="2">
    <source>
        <dbReference type="EMBL" id="SVD96243.1"/>
    </source>
</evidence>
<dbReference type="AlphaFoldDB" id="A0A382ZLD2"/>
<sequence>MEDKFKIYVNKSKKEDHVVYEDKFPEGTTLEDLQEKHGVVIWCKYLACVYNKQFDDTQRTTGSLQKNSSYKPISERENVWRGICTRDEIGVGFQEFFSNGAKFKVPMCFNAATNKTGYMDFSKLLQSDGSPYGGSIESQNSAYFSPPTDNQDFKDRPMPDHDGVL</sequence>
<gene>
    <name evidence="2" type="ORF">METZ01_LOCUS449097</name>
</gene>
<accession>A0A382ZLD2</accession>
<feature type="compositionally biased region" description="Polar residues" evidence="1">
    <location>
        <begin position="136"/>
        <end position="150"/>
    </location>
</feature>
<name>A0A382ZLD2_9ZZZZ</name>
<organism evidence="2">
    <name type="scientific">marine metagenome</name>
    <dbReference type="NCBI Taxonomy" id="408172"/>
    <lineage>
        <taxon>unclassified sequences</taxon>
        <taxon>metagenomes</taxon>
        <taxon>ecological metagenomes</taxon>
    </lineage>
</organism>
<feature type="region of interest" description="Disordered" evidence="1">
    <location>
        <begin position="136"/>
        <end position="165"/>
    </location>
</feature>
<dbReference type="EMBL" id="UINC01184835">
    <property type="protein sequence ID" value="SVD96243.1"/>
    <property type="molecule type" value="Genomic_DNA"/>
</dbReference>
<evidence type="ECO:0000256" key="1">
    <source>
        <dbReference type="SAM" id="MobiDB-lite"/>
    </source>
</evidence>
<feature type="compositionally biased region" description="Basic and acidic residues" evidence="1">
    <location>
        <begin position="151"/>
        <end position="165"/>
    </location>
</feature>